<reference evidence="1 2" key="1">
    <citation type="submission" date="2011-08" db="EMBL/GenBank/DDBJ databases">
        <title>The Genome Sequence of Clostridium orbiscindens 1_3_50AFAA.</title>
        <authorList>
            <consortium name="The Broad Institute Genome Sequencing Platform"/>
            <person name="Earl A."/>
            <person name="Ward D."/>
            <person name="Feldgarden M."/>
            <person name="Gevers D."/>
            <person name="Daigneault M."/>
            <person name="Strauss J."/>
            <person name="Allen-Vercoe E."/>
            <person name="Young S.K."/>
            <person name="Zeng Q."/>
            <person name="Gargeya S."/>
            <person name="Fitzgerald M."/>
            <person name="Haas B."/>
            <person name="Abouelleil A."/>
            <person name="Alvarado L."/>
            <person name="Arachchi H.M."/>
            <person name="Berlin A."/>
            <person name="Brown A."/>
            <person name="Chapman S.B."/>
            <person name="Chen Z."/>
            <person name="Dunbar C."/>
            <person name="Freedman E."/>
            <person name="Gearin G."/>
            <person name="Gellesch M."/>
            <person name="Goldberg J."/>
            <person name="Griggs A."/>
            <person name="Gujja S."/>
            <person name="Heiman D."/>
            <person name="Howarth C."/>
            <person name="Larson L."/>
            <person name="Lui A."/>
            <person name="MacDonald P.J.P."/>
            <person name="Montmayeur A."/>
            <person name="Murphy C."/>
            <person name="Neiman D."/>
            <person name="Pearson M."/>
            <person name="Priest M."/>
            <person name="Roberts A."/>
            <person name="Saif S."/>
            <person name="Shea T."/>
            <person name="Shenoy N."/>
            <person name="Sisk P."/>
            <person name="Stolte C."/>
            <person name="Sykes S."/>
            <person name="Wortman J."/>
            <person name="Nusbaum C."/>
            <person name="Birren B."/>
        </authorList>
    </citation>
    <scope>NUCLEOTIDE SEQUENCE [LARGE SCALE GENOMIC DNA]</scope>
    <source>
        <strain evidence="1 2">1_3_50AFAA</strain>
    </source>
</reference>
<evidence type="ECO:0008006" key="3">
    <source>
        <dbReference type="Google" id="ProtNLM"/>
    </source>
</evidence>
<evidence type="ECO:0000313" key="1">
    <source>
        <dbReference type="EMBL" id="KGF55760.1"/>
    </source>
</evidence>
<protein>
    <recommendedName>
        <fullName evidence="3">DUF2383 domain-containing protein</fullName>
    </recommendedName>
</protein>
<proteinExistence type="predicted"/>
<dbReference type="Gene3D" id="1.20.1260.10">
    <property type="match status" value="1"/>
</dbReference>
<dbReference type="HOGENOM" id="CLU_143970_2_0_9"/>
<dbReference type="EMBL" id="ADLO01000054">
    <property type="protein sequence ID" value="KGF55760.1"/>
    <property type="molecule type" value="Genomic_DNA"/>
</dbReference>
<dbReference type="AlphaFoldDB" id="A0A096B9N1"/>
<sequence length="142" mass="16267">MLTEAELLQYIYQTTEMGRDGIQSVLPHAEDETFHQALEQQLTEYEKLYGATGKMLRERGQEPKGLNPMVKASSEMMSAMKTMADHSTSKIAEMMIQGNTMGMTKSLKHLHDYHGKDERVRDLANKLLKTEEANIQQMKKFL</sequence>
<gene>
    <name evidence="1" type="ORF">HMPREF9460_01594</name>
</gene>
<keyword evidence="2" id="KW-1185">Reference proteome</keyword>
<evidence type="ECO:0000313" key="2">
    <source>
        <dbReference type="Proteomes" id="UP000029585"/>
    </source>
</evidence>
<name>A0A096B9N1_FLAPL</name>
<dbReference type="InterPro" id="IPR012347">
    <property type="entry name" value="Ferritin-like"/>
</dbReference>
<accession>A0A096B9N1</accession>
<dbReference type="GeneID" id="63973521"/>
<organism evidence="1 2">
    <name type="scientific">Flavonifractor plautii 1_3_50AFAA</name>
    <dbReference type="NCBI Taxonomy" id="742738"/>
    <lineage>
        <taxon>Bacteria</taxon>
        <taxon>Bacillati</taxon>
        <taxon>Bacillota</taxon>
        <taxon>Clostridia</taxon>
        <taxon>Eubacteriales</taxon>
        <taxon>Oscillospiraceae</taxon>
        <taxon>Flavonifractor</taxon>
    </lineage>
</organism>
<comment type="caution">
    <text evidence="1">The sequence shown here is derived from an EMBL/GenBank/DDBJ whole genome shotgun (WGS) entry which is preliminary data.</text>
</comment>
<dbReference type="PATRIC" id="fig|742738.3.peg.1642"/>
<dbReference type="RefSeq" id="WP_007495467.1">
    <property type="nucleotide sequence ID" value="NZ_KN174162.1"/>
</dbReference>
<dbReference type="Proteomes" id="UP000029585">
    <property type="component" value="Unassembled WGS sequence"/>
</dbReference>
<dbReference type="eggNOG" id="ENOG5032KPS">
    <property type="taxonomic scope" value="Bacteria"/>
</dbReference>